<reference evidence="6 7" key="1">
    <citation type="submission" date="2019-10" db="EMBL/GenBank/DDBJ databases">
        <title>Draft Genome Assembly of Rhodococcus zopfii DSM44189.</title>
        <authorList>
            <person name="Sutton J.M."/>
            <person name="Akob D.M."/>
            <person name="Bushman T.J."/>
        </authorList>
    </citation>
    <scope>NUCLEOTIDE SEQUENCE [LARGE SCALE GENOMIC DNA]</scope>
    <source>
        <strain evidence="6 7">DSM 44189</strain>
    </source>
</reference>
<evidence type="ECO:0000313" key="7">
    <source>
        <dbReference type="Proteomes" id="UP001275440"/>
    </source>
</evidence>
<protein>
    <submittedName>
        <fullName evidence="6">Uncharacterized protein</fullName>
    </submittedName>
</protein>
<evidence type="ECO:0000256" key="2">
    <source>
        <dbReference type="ARBA" id="ARBA00006411"/>
    </source>
</evidence>
<dbReference type="Proteomes" id="UP001275440">
    <property type="component" value="Unassembled WGS sequence"/>
</dbReference>
<feature type="region of interest" description="Disordered" evidence="5">
    <location>
        <begin position="167"/>
        <end position="268"/>
    </location>
</feature>
<keyword evidence="4" id="KW-0143">Chaperone</keyword>
<evidence type="ECO:0000256" key="3">
    <source>
        <dbReference type="ARBA" id="ARBA00022490"/>
    </source>
</evidence>
<evidence type="ECO:0000313" key="6">
    <source>
        <dbReference type="EMBL" id="MDV2477628.1"/>
    </source>
</evidence>
<keyword evidence="3" id="KW-0963">Cytoplasm</keyword>
<evidence type="ECO:0000256" key="1">
    <source>
        <dbReference type="ARBA" id="ARBA00004496"/>
    </source>
</evidence>
<dbReference type="InterPro" id="IPR025734">
    <property type="entry name" value="EspG"/>
</dbReference>
<evidence type="ECO:0000256" key="4">
    <source>
        <dbReference type="ARBA" id="ARBA00023186"/>
    </source>
</evidence>
<comment type="caution">
    <text evidence="6">The sequence shown here is derived from an EMBL/GenBank/DDBJ whole genome shotgun (WGS) entry which is preliminary data.</text>
</comment>
<dbReference type="EMBL" id="WBMO01000005">
    <property type="protein sequence ID" value="MDV2477628.1"/>
    <property type="molecule type" value="Genomic_DNA"/>
</dbReference>
<comment type="subcellular location">
    <subcellularLocation>
        <location evidence="1">Cytoplasm</location>
    </subcellularLocation>
</comment>
<proteinExistence type="inferred from homology"/>
<keyword evidence="7" id="KW-1185">Reference proteome</keyword>
<organism evidence="6 7">
    <name type="scientific">Rhodococcus zopfii</name>
    <dbReference type="NCBI Taxonomy" id="43772"/>
    <lineage>
        <taxon>Bacteria</taxon>
        <taxon>Bacillati</taxon>
        <taxon>Actinomycetota</taxon>
        <taxon>Actinomycetes</taxon>
        <taxon>Mycobacteriales</taxon>
        <taxon>Nocardiaceae</taxon>
        <taxon>Rhodococcus</taxon>
    </lineage>
</organism>
<feature type="compositionally biased region" description="Low complexity" evidence="5">
    <location>
        <begin position="208"/>
        <end position="218"/>
    </location>
</feature>
<evidence type="ECO:0000256" key="5">
    <source>
        <dbReference type="SAM" id="MobiDB-lite"/>
    </source>
</evidence>
<sequence>MNPTWRLTQPEFAAVWHLFGRDRPPFPFQFRSTDRTIDEAVVSRASAAARMRQVLDENLYAAFATLADPSVRIGALGLDRLNTAYESAVRIHAAVRGGRAVVVAESTRPDGFVLDVALVSSGDAARRVVELLPAAARGRRPALHLPDREPDAGRLLRDSRYRSGGEVAAEFFDRPRDSTGEIAVTPGGAVDARSDTETEGFGWTDFTGGRSLSRASGGSHRGGSGRDTGRRTADSPLGGPRRTRPCGPLGGVLTGASPVDVGTAPKLE</sequence>
<dbReference type="Pfam" id="PF14011">
    <property type="entry name" value="ESX-1_EspG"/>
    <property type="match status" value="1"/>
</dbReference>
<name>A0ABU3WUE8_9NOCA</name>
<gene>
    <name evidence="6" type="ORF">F8M49_23620</name>
</gene>
<comment type="similarity">
    <text evidence="2">Belongs to the EspG family.</text>
</comment>
<accession>A0ABU3WUE8</accession>